<dbReference type="InterPro" id="IPR041679">
    <property type="entry name" value="DNA2/NAM7-like_C"/>
</dbReference>
<dbReference type="AlphaFoldDB" id="A0A9I9DTQ2"/>
<evidence type="ECO:0000256" key="2">
    <source>
        <dbReference type="ARBA" id="ARBA00022801"/>
    </source>
</evidence>
<dbReference type="Pfam" id="PF13086">
    <property type="entry name" value="AAA_11"/>
    <property type="match status" value="1"/>
</dbReference>
<evidence type="ECO:0000256" key="4">
    <source>
        <dbReference type="ARBA" id="ARBA00022840"/>
    </source>
</evidence>
<accession>A0A9I9DTQ2</accession>
<dbReference type="InterPro" id="IPR041677">
    <property type="entry name" value="DNA2/NAM7_AAA_11"/>
</dbReference>
<dbReference type="SUPFAM" id="SSF52540">
    <property type="entry name" value="P-loop containing nucleoside triphosphate hydrolases"/>
    <property type="match status" value="1"/>
</dbReference>
<dbReference type="InterPro" id="IPR047187">
    <property type="entry name" value="SF1_C_Upf1"/>
</dbReference>
<proteinExistence type="predicted"/>
<dbReference type="InterPro" id="IPR045529">
    <property type="entry name" value="DUF6469"/>
</dbReference>
<feature type="domain" description="DNA2/NAM7 helicase-like C-terminal" evidence="6">
    <location>
        <begin position="593"/>
        <end position="791"/>
    </location>
</feature>
<dbReference type="CDD" id="cd18808">
    <property type="entry name" value="SF1_C_Upf1"/>
    <property type="match status" value="1"/>
</dbReference>
<dbReference type="GO" id="GO:0004386">
    <property type="term" value="F:helicase activity"/>
    <property type="evidence" value="ECO:0007669"/>
    <property type="project" value="UniProtKB-KW"/>
</dbReference>
<feature type="domain" description="DNA2/NAM7 helicase helicase" evidence="5">
    <location>
        <begin position="227"/>
        <end position="585"/>
    </location>
</feature>
<keyword evidence="3" id="KW-0347">Helicase</keyword>
<feature type="domain" description="DUF6469" evidence="7">
    <location>
        <begin position="63"/>
        <end position="186"/>
    </location>
</feature>
<name>A0A9I9DTQ2_CUCME</name>
<organism evidence="8">
    <name type="scientific">Cucumis melo</name>
    <name type="common">Muskmelon</name>
    <dbReference type="NCBI Taxonomy" id="3656"/>
    <lineage>
        <taxon>Eukaryota</taxon>
        <taxon>Viridiplantae</taxon>
        <taxon>Streptophyta</taxon>
        <taxon>Embryophyta</taxon>
        <taxon>Tracheophyta</taxon>
        <taxon>Spermatophyta</taxon>
        <taxon>Magnoliopsida</taxon>
        <taxon>eudicotyledons</taxon>
        <taxon>Gunneridae</taxon>
        <taxon>Pentapetalae</taxon>
        <taxon>rosids</taxon>
        <taxon>fabids</taxon>
        <taxon>Cucurbitales</taxon>
        <taxon>Cucurbitaceae</taxon>
        <taxon>Benincaseae</taxon>
        <taxon>Cucumis</taxon>
    </lineage>
</organism>
<dbReference type="EnsemblPlants" id="MELO3C023648.2.1">
    <property type="protein sequence ID" value="MELO3C023648.2.1"/>
    <property type="gene ID" value="MELO3C023648.2"/>
</dbReference>
<dbReference type="PANTHER" id="PTHR10887:SF515">
    <property type="entry name" value="P-LOOP CONTAINING NUCLEOSIDE TRIPHOSPHATE HYDROLASES SUPERFAMILY PROTEIN"/>
    <property type="match status" value="1"/>
</dbReference>
<dbReference type="InterPro" id="IPR045055">
    <property type="entry name" value="DNA2/NAM7-like"/>
</dbReference>
<evidence type="ECO:0000313" key="8">
    <source>
        <dbReference type="EnsemblPlants" id="MELO3C023648.2.1"/>
    </source>
</evidence>
<evidence type="ECO:0000259" key="7">
    <source>
        <dbReference type="Pfam" id="PF20073"/>
    </source>
</evidence>
<dbReference type="FunFam" id="3.40.50.300:FF:000326">
    <property type="entry name" value="P-loop containing nucleoside triphosphate hydrolase"/>
    <property type="match status" value="1"/>
</dbReference>
<dbReference type="GO" id="GO:0005694">
    <property type="term" value="C:chromosome"/>
    <property type="evidence" value="ECO:0007669"/>
    <property type="project" value="UniProtKB-ARBA"/>
</dbReference>
<dbReference type="Pfam" id="PF13087">
    <property type="entry name" value="AAA_12"/>
    <property type="match status" value="1"/>
</dbReference>
<reference evidence="8" key="1">
    <citation type="submission" date="2023-03" db="UniProtKB">
        <authorList>
            <consortium name="EnsemblPlants"/>
        </authorList>
    </citation>
    <scope>IDENTIFICATION</scope>
</reference>
<evidence type="ECO:0000256" key="3">
    <source>
        <dbReference type="ARBA" id="ARBA00022806"/>
    </source>
</evidence>
<dbReference type="GO" id="GO:0016787">
    <property type="term" value="F:hydrolase activity"/>
    <property type="evidence" value="ECO:0007669"/>
    <property type="project" value="UniProtKB-KW"/>
</dbReference>
<evidence type="ECO:0008006" key="9">
    <source>
        <dbReference type="Google" id="ProtNLM"/>
    </source>
</evidence>
<keyword evidence="4" id="KW-0067">ATP-binding</keyword>
<keyword evidence="2" id="KW-0378">Hydrolase</keyword>
<evidence type="ECO:0000259" key="5">
    <source>
        <dbReference type="Pfam" id="PF13086"/>
    </source>
</evidence>
<dbReference type="GO" id="GO:0005524">
    <property type="term" value="F:ATP binding"/>
    <property type="evidence" value="ECO:0007669"/>
    <property type="project" value="UniProtKB-KW"/>
</dbReference>
<dbReference type="Gramene" id="MELO3C023648.2.1">
    <property type="protein sequence ID" value="MELO3C023648.2.1"/>
    <property type="gene ID" value="MELO3C023648.2"/>
</dbReference>
<dbReference type="PANTHER" id="PTHR10887">
    <property type="entry name" value="DNA2/NAM7 HELICASE FAMILY"/>
    <property type="match status" value="1"/>
</dbReference>
<evidence type="ECO:0000256" key="1">
    <source>
        <dbReference type="ARBA" id="ARBA00022741"/>
    </source>
</evidence>
<keyword evidence="1" id="KW-0547">Nucleotide-binding</keyword>
<evidence type="ECO:0000259" key="6">
    <source>
        <dbReference type="Pfam" id="PF13087"/>
    </source>
</evidence>
<protein>
    <recommendedName>
        <fullName evidence="9">Helicase MAGATAMA 3</fullName>
    </recommendedName>
</protein>
<dbReference type="Gene3D" id="3.40.50.300">
    <property type="entry name" value="P-loop containing nucleotide triphosphate hydrolases"/>
    <property type="match status" value="2"/>
</dbReference>
<sequence length="923" mass="105561">MKRFNTAYVYGTLSYKSYANVQIEKIPQYFNSVEQYFGCFVHPLLEETRSQLYSSMNPISKSPCVQVIALKEIKTYGKGLFEIHLKDCKQYCPTILIPGNIFILSNVKPKVVSDLQRNGRTWTFATFVSKKGKKKDKNKPTCFTIKIWKENFMKDLNHHEHPMFLVVLVNVLTNIRIWNALHMKKNNAIFNHVLGVNSSNSNLNFGCDVCETKIDELSSNNSLFFTLNESQARAVGTCLKRTSCAHKYGVELIWGPPGTGKTKTVGVLLFELRKKNRRTLACAPTNTAIMQVASRFLLLVKEMHGKKDNRSKKLFCNLGDILLFGNKERLKVGESDKDIYLDYRIGRLEKCFNQFNGWRVCFSSMIDFLEGYCVSQYRAFLKDKQRPKKFEYSFIEFVRVYYKTISCSLKECISIFCTHIPIAILKHNFERLCCVMSLIESFESLLLSNGVESKELEKLFSKKVEEEVVVNQNVEYEKLLKGRNDCVLVLRSLKYSLGELKLPQTSRERRLRAFCFRNASLFFCTVSSSFKLYSMRNVAPLETLVMDEAAQLKECESAIPLQFPAIKHAILIGDECQLPAMVESKVADEAKFGRSLFERLSSFGHQKHLLNVQYRMHPSISCFPNSKFYSNQISDGPNVKTEGYVKKFLNGPMFGSYSFMDINEGREEKDGITQSWKNMAEVDVVLQIIHKLYNKATTCVDSNEKISIGVVSPYSAQVAAIEHKLGRNYNNSNSFKVRVSSVDGFQGGEEDIIIISTVRSNRSSSIGFLSSNQRTNVALTRARYCLWILGNFDTLSNSDSIWEDLVFDAKNRGCFFNAKEDKDLANVMSSWKYLERVLLSTKVIPNGEPLYIIDWLMDVEKIVDDLIVGKWVNDLQITSLLTHENEPDMDMNNALTMFQGPITRSRAKKQLLILPSISNPIEE</sequence>
<dbReference type="Pfam" id="PF20073">
    <property type="entry name" value="DUF6469"/>
    <property type="match status" value="1"/>
</dbReference>
<dbReference type="InterPro" id="IPR027417">
    <property type="entry name" value="P-loop_NTPase"/>
</dbReference>